<dbReference type="RefSeq" id="WP_012230503.1">
    <property type="nucleotide sequence ID" value="NZ_HG422565.1"/>
</dbReference>
<feature type="transmembrane region" description="Helical" evidence="5">
    <location>
        <begin position="295"/>
        <end position="317"/>
    </location>
</feature>
<feature type="transmembrane region" description="Helical" evidence="5">
    <location>
        <begin position="190"/>
        <end position="213"/>
    </location>
</feature>
<dbReference type="InterPro" id="IPR050368">
    <property type="entry name" value="ClC-type_chloride_channel"/>
</dbReference>
<dbReference type="SUPFAM" id="SSF81340">
    <property type="entry name" value="Clc chloride channel"/>
    <property type="match status" value="1"/>
</dbReference>
<feature type="transmembrane region" description="Helical" evidence="5">
    <location>
        <begin position="225"/>
        <end position="242"/>
    </location>
</feature>
<feature type="transmembrane region" description="Helical" evidence="5">
    <location>
        <begin position="147"/>
        <end position="170"/>
    </location>
</feature>
<proteinExistence type="predicted"/>
<evidence type="ECO:0000256" key="1">
    <source>
        <dbReference type="ARBA" id="ARBA00004141"/>
    </source>
</evidence>
<name>R4Z7J5_9ACTN</name>
<feature type="transmembrane region" description="Helical" evidence="5">
    <location>
        <begin position="323"/>
        <end position="342"/>
    </location>
</feature>
<dbReference type="Pfam" id="PF00654">
    <property type="entry name" value="Voltage_CLC"/>
    <property type="match status" value="1"/>
</dbReference>
<feature type="transmembrane region" description="Helical" evidence="5">
    <location>
        <begin position="262"/>
        <end position="283"/>
    </location>
</feature>
<comment type="subcellular location">
    <subcellularLocation>
        <location evidence="1">Membrane</location>
        <topology evidence="1">Multi-pass membrane protein</topology>
    </subcellularLocation>
</comment>
<sequence>MRVHDVLDNAVIQVREGMGPAVVAVGVAGGVVGAAYVGVLHVLTHVMGPDHHAAPVQLGIMVAVGAAVALITRTWGETGNTELLVDNIHVLGGAEDVRALRTLIPTSLLCVASGAGMGPEAPLVQTTGTIGTLVGTHSGRSTRDVRVLTITGMAAGFTVLFGAPLGSAIFALEILHRRGLQYYEALLPAVVGSLCGYAVYLGLSGLGISSVWAFPTVSDLTLGDLGLAVVIGMLGALGAAIFTRVTMIWRWALAAVPTSWRYVLGGLVLGLLGWWSPFALTFGEVQVSDLLDVRLGAGALAVAMLAKLLGTTVTLAAGWKGGFIIPLFFIGAAFGQLSHVWLNDTNESVLMACAMVALCVGVTKTPLGTTLVVTEMAGLPLLPVLLISAVTSILVANRVSLIDTQRERAASQPASTAHG</sequence>
<dbReference type="Proteomes" id="UP000018291">
    <property type="component" value="Unassembled WGS sequence"/>
</dbReference>
<feature type="transmembrane region" description="Helical" evidence="5">
    <location>
        <begin position="54"/>
        <end position="72"/>
    </location>
</feature>
<feature type="transmembrane region" description="Helical" evidence="5">
    <location>
        <begin position="21"/>
        <end position="42"/>
    </location>
</feature>
<accession>R4Z7J5</accession>
<keyword evidence="3 5" id="KW-1133">Transmembrane helix</keyword>
<dbReference type="AlphaFoldDB" id="R4Z7J5"/>
<dbReference type="CDD" id="cd00400">
    <property type="entry name" value="Voltage_gated_ClC"/>
    <property type="match status" value="1"/>
</dbReference>
<keyword evidence="7" id="KW-1185">Reference proteome</keyword>
<comment type="caution">
    <text evidence="6">The sequence shown here is derived from an EMBL/GenBank/DDBJ whole genome shotgun (WGS) entry which is preliminary data.</text>
</comment>
<keyword evidence="2 5" id="KW-0812">Transmembrane</keyword>
<evidence type="ECO:0000313" key="7">
    <source>
        <dbReference type="Proteomes" id="UP000018291"/>
    </source>
</evidence>
<feature type="transmembrane region" description="Helical" evidence="5">
    <location>
        <begin position="349"/>
        <end position="367"/>
    </location>
</feature>
<keyword evidence="4 5" id="KW-0472">Membrane</keyword>
<feature type="transmembrane region" description="Helical" evidence="5">
    <location>
        <begin position="379"/>
        <end position="399"/>
    </location>
</feature>
<dbReference type="PANTHER" id="PTHR43427:SF12">
    <property type="entry name" value="CHLORIDE TRANSPORTER"/>
    <property type="match status" value="1"/>
</dbReference>
<gene>
    <name evidence="6" type="ORF">BN381_80147</name>
</gene>
<evidence type="ECO:0000256" key="2">
    <source>
        <dbReference type="ARBA" id="ARBA00022692"/>
    </source>
</evidence>
<dbReference type="GO" id="GO:0015108">
    <property type="term" value="F:chloride transmembrane transporter activity"/>
    <property type="evidence" value="ECO:0007669"/>
    <property type="project" value="InterPro"/>
</dbReference>
<dbReference type="HOGENOM" id="CLU_015263_1_0_11"/>
<evidence type="ECO:0000256" key="4">
    <source>
        <dbReference type="ARBA" id="ARBA00023136"/>
    </source>
</evidence>
<dbReference type="InterPro" id="IPR014743">
    <property type="entry name" value="Cl-channel_core"/>
</dbReference>
<organism evidence="6 7">
    <name type="scientific">Candidatus Neomicrothrix parvicella RN1</name>
    <dbReference type="NCBI Taxonomy" id="1229780"/>
    <lineage>
        <taxon>Bacteria</taxon>
        <taxon>Bacillati</taxon>
        <taxon>Actinomycetota</taxon>
        <taxon>Acidimicrobiia</taxon>
        <taxon>Acidimicrobiales</taxon>
        <taxon>Microthrixaceae</taxon>
        <taxon>Candidatus Neomicrothrix</taxon>
    </lineage>
</organism>
<dbReference type="PANTHER" id="PTHR43427">
    <property type="entry name" value="CHLORIDE CHANNEL PROTEIN CLC-E"/>
    <property type="match status" value="1"/>
</dbReference>
<dbReference type="STRING" id="1229780.BN381_80147"/>
<dbReference type="eggNOG" id="COG0038">
    <property type="taxonomic scope" value="Bacteria"/>
</dbReference>
<dbReference type="OrthoDB" id="2729535at2"/>
<reference evidence="6 7" key="1">
    <citation type="journal article" date="2013" name="ISME J.">
        <title>Metabolic model for the filamentous 'Candidatus Microthrix parvicella' based on genomic and metagenomic analyses.</title>
        <authorList>
            <person name="Jon McIlroy S."/>
            <person name="Kristiansen R."/>
            <person name="Albertsen M."/>
            <person name="Michael Karst S."/>
            <person name="Rossetti S."/>
            <person name="Lund Nielsen J."/>
            <person name="Tandoi V."/>
            <person name="James Seviour R."/>
            <person name="Nielsen P.H."/>
        </authorList>
    </citation>
    <scope>NUCLEOTIDE SEQUENCE [LARGE SCALE GENOMIC DNA]</scope>
    <source>
        <strain evidence="6 7">RN1</strain>
    </source>
</reference>
<dbReference type="Gene3D" id="1.10.3080.10">
    <property type="entry name" value="Clc chloride channel"/>
    <property type="match status" value="1"/>
</dbReference>
<protein>
    <submittedName>
        <fullName evidence="6">Putative Cl-channel, voltage gated</fullName>
    </submittedName>
</protein>
<dbReference type="InterPro" id="IPR001807">
    <property type="entry name" value="ClC"/>
</dbReference>
<evidence type="ECO:0000256" key="5">
    <source>
        <dbReference type="SAM" id="Phobius"/>
    </source>
</evidence>
<evidence type="ECO:0000313" key="6">
    <source>
        <dbReference type="EMBL" id="CCM65617.1"/>
    </source>
</evidence>
<evidence type="ECO:0000256" key="3">
    <source>
        <dbReference type="ARBA" id="ARBA00022989"/>
    </source>
</evidence>
<dbReference type="PRINTS" id="PR00762">
    <property type="entry name" value="CLCHANNEL"/>
</dbReference>
<dbReference type="GO" id="GO:0016020">
    <property type="term" value="C:membrane"/>
    <property type="evidence" value="ECO:0007669"/>
    <property type="project" value="UniProtKB-SubCell"/>
</dbReference>
<dbReference type="EMBL" id="CANL01000078">
    <property type="protein sequence ID" value="CCM65617.1"/>
    <property type="molecule type" value="Genomic_DNA"/>
</dbReference>